<dbReference type="PANTHER" id="PTHR43479:SF11">
    <property type="entry name" value="ACREF_ENVCD OPERON REPRESSOR-RELATED"/>
    <property type="match status" value="1"/>
</dbReference>
<dbReference type="PRINTS" id="PR00455">
    <property type="entry name" value="HTHTETR"/>
</dbReference>
<dbReference type="Pfam" id="PF00440">
    <property type="entry name" value="TetR_N"/>
    <property type="match status" value="1"/>
</dbReference>
<proteinExistence type="predicted"/>
<protein>
    <submittedName>
        <fullName evidence="4">Transcriptional regulator, TetR family</fullName>
    </submittedName>
</protein>
<dbReference type="InterPro" id="IPR050624">
    <property type="entry name" value="HTH-type_Tx_Regulator"/>
</dbReference>
<accession>U2PTQ2</accession>
<sequence>MYIFVYTISGDSMKSKVLENKRNKETALLNSAFDLFTKKDIHSVTVQDIVKKANVAKGTFYLYFKDKYQIRDVLIQKEAAHLFQEAREKLEKNDIQNFEDAIIFIINQVLLSLEDNPAILKFIERNLSWGIFHEQLQTTMDNKEIGMLQQFTLLAKKSGYTFKRPDIILFIIIETVGSTCYNSILYQKPLPFQEYKPYLFEVIRAILKNYKD</sequence>
<evidence type="ECO:0000256" key="2">
    <source>
        <dbReference type="PROSITE-ProRule" id="PRU00335"/>
    </source>
</evidence>
<organism evidence="4 5">
    <name type="scientific">Faecalitalea cylindroides ATCC 27803</name>
    <dbReference type="NCBI Taxonomy" id="649755"/>
    <lineage>
        <taxon>Bacteria</taxon>
        <taxon>Bacillati</taxon>
        <taxon>Bacillota</taxon>
        <taxon>Erysipelotrichia</taxon>
        <taxon>Erysipelotrichales</taxon>
        <taxon>Erysipelotrichaceae</taxon>
        <taxon>Faecalitalea</taxon>
    </lineage>
</organism>
<feature type="domain" description="HTH tetR-type" evidence="3">
    <location>
        <begin position="22"/>
        <end position="82"/>
    </location>
</feature>
<dbReference type="InterPro" id="IPR009057">
    <property type="entry name" value="Homeodomain-like_sf"/>
</dbReference>
<evidence type="ECO:0000313" key="5">
    <source>
        <dbReference type="Proteomes" id="UP000016658"/>
    </source>
</evidence>
<dbReference type="InterPro" id="IPR001647">
    <property type="entry name" value="HTH_TetR"/>
</dbReference>
<comment type="caution">
    <text evidence="4">The sequence shown here is derived from an EMBL/GenBank/DDBJ whole genome shotgun (WGS) entry which is preliminary data.</text>
</comment>
<feature type="DNA-binding region" description="H-T-H motif" evidence="2">
    <location>
        <begin position="45"/>
        <end position="64"/>
    </location>
</feature>
<dbReference type="PATRIC" id="fig|649755.3.peg.174"/>
<dbReference type="PANTHER" id="PTHR43479">
    <property type="entry name" value="ACREF/ENVCD OPERON REPRESSOR-RELATED"/>
    <property type="match status" value="1"/>
</dbReference>
<dbReference type="GO" id="GO:0003677">
    <property type="term" value="F:DNA binding"/>
    <property type="evidence" value="ECO:0007669"/>
    <property type="project" value="UniProtKB-UniRule"/>
</dbReference>
<dbReference type="Proteomes" id="UP000016658">
    <property type="component" value="Unassembled WGS sequence"/>
</dbReference>
<dbReference type="EMBL" id="AWVI01000010">
    <property type="protein sequence ID" value="ERK47154.1"/>
    <property type="molecule type" value="Genomic_DNA"/>
</dbReference>
<dbReference type="SUPFAM" id="SSF46689">
    <property type="entry name" value="Homeodomain-like"/>
    <property type="match status" value="1"/>
</dbReference>
<evidence type="ECO:0000259" key="3">
    <source>
        <dbReference type="PROSITE" id="PS50977"/>
    </source>
</evidence>
<reference evidence="4 5" key="1">
    <citation type="submission" date="2013-06" db="EMBL/GenBank/DDBJ databases">
        <authorList>
            <person name="Weinstock G."/>
            <person name="Sodergren E."/>
            <person name="Lobos E.A."/>
            <person name="Fulton L."/>
            <person name="Fulton R."/>
            <person name="Courtney L."/>
            <person name="Fronick C."/>
            <person name="O'Laughlin M."/>
            <person name="Godfrey J."/>
            <person name="Wilson R.M."/>
            <person name="Miner T."/>
            <person name="Farmer C."/>
            <person name="Delehaunty K."/>
            <person name="Cordes M."/>
            <person name="Minx P."/>
            <person name="Tomlinson C."/>
            <person name="Chen J."/>
            <person name="Wollam A."/>
            <person name="Pepin K.H."/>
            <person name="Bhonagiri V."/>
            <person name="Zhang X."/>
            <person name="Warren W."/>
            <person name="Mitreva M."/>
            <person name="Mardis E.R."/>
            <person name="Wilson R.K."/>
        </authorList>
    </citation>
    <scope>NUCLEOTIDE SEQUENCE [LARGE SCALE GENOMIC DNA]</scope>
    <source>
        <strain evidence="4 5">ATCC 27803</strain>
    </source>
</reference>
<gene>
    <name evidence="4" type="ORF">HMPREF0367_00191</name>
</gene>
<dbReference type="AlphaFoldDB" id="U2PTQ2"/>
<dbReference type="Gene3D" id="1.10.357.10">
    <property type="entry name" value="Tetracycline Repressor, domain 2"/>
    <property type="match status" value="1"/>
</dbReference>
<keyword evidence="1 2" id="KW-0238">DNA-binding</keyword>
<dbReference type="PROSITE" id="PS50977">
    <property type="entry name" value="HTH_TETR_2"/>
    <property type="match status" value="1"/>
</dbReference>
<evidence type="ECO:0000256" key="1">
    <source>
        <dbReference type="ARBA" id="ARBA00023125"/>
    </source>
</evidence>
<evidence type="ECO:0000313" key="4">
    <source>
        <dbReference type="EMBL" id="ERK47154.1"/>
    </source>
</evidence>
<dbReference type="HOGENOM" id="CLU_069356_12_2_9"/>
<name>U2PTQ2_9FIRM</name>